<dbReference type="InterPro" id="IPR011010">
    <property type="entry name" value="DNA_brk_join_enz"/>
</dbReference>
<keyword evidence="2" id="KW-0238">DNA-binding</keyword>
<dbReference type="PANTHER" id="PTHR30349">
    <property type="entry name" value="PHAGE INTEGRASE-RELATED"/>
    <property type="match status" value="1"/>
</dbReference>
<dbReference type="EMBL" id="JBGBDC010000010">
    <property type="protein sequence ID" value="MEY2253379.1"/>
    <property type="molecule type" value="Genomic_DNA"/>
</dbReference>
<dbReference type="InterPro" id="IPR002104">
    <property type="entry name" value="Integrase_catalytic"/>
</dbReference>
<accession>A0ABV4B758</accession>
<dbReference type="PANTHER" id="PTHR30349:SF94">
    <property type="entry name" value="INTEGRASE_RECOMBINASE HI_1414-RELATED"/>
    <property type="match status" value="1"/>
</dbReference>
<evidence type="ECO:0000313" key="5">
    <source>
        <dbReference type="EMBL" id="MEY2253379.1"/>
    </source>
</evidence>
<protein>
    <submittedName>
        <fullName evidence="5">Tyrosine-type recombinase/integrase</fullName>
    </submittedName>
</protein>
<dbReference type="InterPro" id="IPR010998">
    <property type="entry name" value="Integrase_recombinase_N"/>
</dbReference>
<dbReference type="InterPro" id="IPR050090">
    <property type="entry name" value="Tyrosine_recombinase_XerCD"/>
</dbReference>
<evidence type="ECO:0000256" key="1">
    <source>
        <dbReference type="ARBA" id="ARBA00022908"/>
    </source>
</evidence>
<proteinExistence type="predicted"/>
<sequence length="324" mass="36754">MQYQLDGKRVGGTFATKREADDWLARTRVESTARQQGKTGTIKTLKQAMLRYGEEVSPTKRGGDKEVIRINAILQHEAFPSNVKMSDLTPDHLTAWRDARLKIRARGSVLRDMNLLSSIMTTARREWRWISANPMSDVRRPAEPDHREVVISRVQIVKMLRALDYSSGPVRSVRQAVAMAFAMALCTGMRAGELCNLKWEDVREDHVILHITKNGKRREVPLSSRAKMLINRLRGWDEEKVFGITAQSLDAMFRKYRVRAGLSGFTFHDSRHTAATMIAGRMRSGSMPAQQAVMDLCKMFGWSRMDQALVYYNPKAGDIAARLG</sequence>
<dbReference type="Proteomes" id="UP001562178">
    <property type="component" value="Unassembled WGS sequence"/>
</dbReference>
<dbReference type="InterPro" id="IPR013762">
    <property type="entry name" value="Integrase-like_cat_sf"/>
</dbReference>
<dbReference type="PROSITE" id="PS51898">
    <property type="entry name" value="TYR_RECOMBINASE"/>
    <property type="match status" value="1"/>
</dbReference>
<evidence type="ECO:0000256" key="2">
    <source>
        <dbReference type="ARBA" id="ARBA00023125"/>
    </source>
</evidence>
<name>A0ABV4B758_9BURK</name>
<evidence type="ECO:0000256" key="3">
    <source>
        <dbReference type="ARBA" id="ARBA00023172"/>
    </source>
</evidence>
<dbReference type="Pfam" id="PF00589">
    <property type="entry name" value="Phage_integrase"/>
    <property type="match status" value="1"/>
</dbReference>
<dbReference type="SUPFAM" id="SSF56349">
    <property type="entry name" value="DNA breaking-rejoining enzymes"/>
    <property type="match status" value="1"/>
</dbReference>
<organism evidence="5 6">
    <name type="scientific">Comamonas sediminis</name>
    <dbReference type="NCBI Taxonomy" id="1783360"/>
    <lineage>
        <taxon>Bacteria</taxon>
        <taxon>Pseudomonadati</taxon>
        <taxon>Pseudomonadota</taxon>
        <taxon>Betaproteobacteria</taxon>
        <taxon>Burkholderiales</taxon>
        <taxon>Comamonadaceae</taxon>
        <taxon>Comamonas</taxon>
    </lineage>
</organism>
<dbReference type="Gene3D" id="1.10.150.130">
    <property type="match status" value="1"/>
</dbReference>
<keyword evidence="6" id="KW-1185">Reference proteome</keyword>
<evidence type="ECO:0000313" key="6">
    <source>
        <dbReference type="Proteomes" id="UP001562178"/>
    </source>
</evidence>
<keyword evidence="3" id="KW-0233">DNA recombination</keyword>
<reference evidence="5 6" key="1">
    <citation type="journal article" date="2016" name="Int. J. Syst. Evol. Microbiol.">
        <title>Description of Comamonas sediminis sp. nov., isolated from lagoon sediments.</title>
        <authorList>
            <person name="Subhash Y."/>
            <person name="Bang J.J."/>
            <person name="You T.H."/>
            <person name="Lee S.S."/>
        </authorList>
    </citation>
    <scope>NUCLEOTIDE SEQUENCE [LARGE SCALE GENOMIC DNA]</scope>
    <source>
        <strain evidence="5 6">JCM 31169</strain>
    </source>
</reference>
<gene>
    <name evidence="5" type="ORF">AB7A72_20345</name>
</gene>
<keyword evidence="1" id="KW-0229">DNA integration</keyword>
<comment type="caution">
    <text evidence="5">The sequence shown here is derived from an EMBL/GenBank/DDBJ whole genome shotgun (WGS) entry which is preliminary data.</text>
</comment>
<dbReference type="RefSeq" id="WP_369460967.1">
    <property type="nucleotide sequence ID" value="NZ_JBGBDC010000010.1"/>
</dbReference>
<feature type="domain" description="Tyr recombinase" evidence="4">
    <location>
        <begin position="146"/>
        <end position="324"/>
    </location>
</feature>
<dbReference type="Gene3D" id="1.10.443.10">
    <property type="entry name" value="Intergrase catalytic core"/>
    <property type="match status" value="1"/>
</dbReference>
<dbReference type="CDD" id="cd00796">
    <property type="entry name" value="INT_Rci_Hp1_C"/>
    <property type="match status" value="1"/>
</dbReference>
<evidence type="ECO:0000259" key="4">
    <source>
        <dbReference type="PROSITE" id="PS51898"/>
    </source>
</evidence>